<dbReference type="InterPro" id="IPR035413">
    <property type="entry name" value="Terminase_L_C"/>
</dbReference>
<sequence>MRATIEEIPKITRNFARPARTRVFKGGRGSGKTRGLALRSALRVYQLAERGVEGVFLASREHLNSLDESSMEEIKAAIGSVPWLASYFDIGEKYVRTKNRRISYAFAGLRHNLDSIKSKARIIGNWTDEAESVSEVAWRKLVNTLREEGDGWIAENWISYNPESPESATHKRFVKSPAEDCIVTTVNWQDNPWFPSLLNAARLEDQRLRPETYEHVWEGEFLTLTDAQVFSGRYVVEEFEPEASWDGPYQGLDFGFAQDPTAAVRCYIHDRRLWIRHEAGSVRLELDGTAPHVKARISDFDRYVIRADSARPESISYLKRHGLPLIQAAEKWPGSVEDGVAFIKAFDKVVIHPDCEQTAREFRLYSHKVDKRSGDILPEIVDAHNHYIDATRYALAPMVRRRDAPMALFGTYAAQGRR</sequence>
<dbReference type="EMBL" id="QFYS01000001">
    <property type="protein sequence ID" value="RAK68804.1"/>
    <property type="molecule type" value="Genomic_DNA"/>
</dbReference>
<dbReference type="Gene3D" id="3.40.50.300">
    <property type="entry name" value="P-loop containing nucleotide triphosphate hydrolases"/>
    <property type="match status" value="1"/>
</dbReference>
<feature type="domain" description="Phage terminase large subunit C-terminal" evidence="2">
    <location>
        <begin position="253"/>
        <end position="396"/>
    </location>
</feature>
<gene>
    <name evidence="3" type="ORF">DJ019_01975</name>
</gene>
<dbReference type="Pfam" id="PF04466">
    <property type="entry name" value="Terminase_3"/>
    <property type="match status" value="1"/>
</dbReference>
<reference evidence="3 4" key="1">
    <citation type="submission" date="2018-05" db="EMBL/GenBank/DDBJ databases">
        <authorList>
            <person name="Lanie J.A."/>
            <person name="Ng W.-L."/>
            <person name="Kazmierczak K.M."/>
            <person name="Andrzejewski T.M."/>
            <person name="Davidsen T.M."/>
            <person name="Wayne K.J."/>
            <person name="Tettelin H."/>
            <person name="Glass J.I."/>
            <person name="Rusch D."/>
            <person name="Podicherti R."/>
            <person name="Tsui H.-C.T."/>
            <person name="Winkler M.E."/>
        </authorList>
    </citation>
    <scope>NUCLEOTIDE SEQUENCE [LARGE SCALE GENOMIC DNA]</scope>
    <source>
        <strain evidence="3 4">BUT-10</strain>
    </source>
</reference>
<dbReference type="OrthoDB" id="4519042at2"/>
<dbReference type="RefSeq" id="WP_111274296.1">
    <property type="nucleotide sequence ID" value="NZ_QFYS01000001.1"/>
</dbReference>
<dbReference type="AlphaFoldDB" id="A0A328BSI3"/>
<dbReference type="InterPro" id="IPR052380">
    <property type="entry name" value="Viral_DNA_packaging_terminase"/>
</dbReference>
<dbReference type="InterPro" id="IPR027417">
    <property type="entry name" value="P-loop_NTPase"/>
</dbReference>
<evidence type="ECO:0000313" key="4">
    <source>
        <dbReference type="Proteomes" id="UP000249524"/>
    </source>
</evidence>
<organism evidence="3 4">
    <name type="scientific">Phenylobacterium kunshanense</name>
    <dbReference type="NCBI Taxonomy" id="1445034"/>
    <lineage>
        <taxon>Bacteria</taxon>
        <taxon>Pseudomonadati</taxon>
        <taxon>Pseudomonadota</taxon>
        <taxon>Alphaproteobacteria</taxon>
        <taxon>Caulobacterales</taxon>
        <taxon>Caulobacteraceae</taxon>
        <taxon>Phenylobacterium</taxon>
    </lineage>
</organism>
<feature type="domain" description="Phage terminase large subunit N-terminal" evidence="1">
    <location>
        <begin position="20"/>
        <end position="220"/>
    </location>
</feature>
<keyword evidence="4" id="KW-1185">Reference proteome</keyword>
<evidence type="ECO:0000259" key="1">
    <source>
        <dbReference type="Pfam" id="PF04466"/>
    </source>
</evidence>
<evidence type="ECO:0000259" key="2">
    <source>
        <dbReference type="Pfam" id="PF17288"/>
    </source>
</evidence>
<name>A0A328BSI3_9CAUL</name>
<proteinExistence type="predicted"/>
<dbReference type="InterPro" id="IPR035412">
    <property type="entry name" value="Terminase_L_N"/>
</dbReference>
<dbReference type="Gene3D" id="3.30.420.280">
    <property type="match status" value="1"/>
</dbReference>
<dbReference type="Proteomes" id="UP000249524">
    <property type="component" value="Unassembled WGS sequence"/>
</dbReference>
<dbReference type="PANTHER" id="PTHR39184">
    <property type="match status" value="1"/>
</dbReference>
<accession>A0A328BSI3</accession>
<protein>
    <submittedName>
        <fullName evidence="3">PBSX family phage terminase large subunit</fullName>
    </submittedName>
</protein>
<evidence type="ECO:0000313" key="3">
    <source>
        <dbReference type="EMBL" id="RAK68804.1"/>
    </source>
</evidence>
<comment type="caution">
    <text evidence="3">The sequence shown here is derived from an EMBL/GenBank/DDBJ whole genome shotgun (WGS) entry which is preliminary data.</text>
</comment>
<dbReference type="Pfam" id="PF17288">
    <property type="entry name" value="Terminase_3C"/>
    <property type="match status" value="1"/>
</dbReference>
<dbReference type="PANTHER" id="PTHR39184:SF1">
    <property type="entry name" value="PBSX PHAGE TERMINASE LARGE SUBUNIT"/>
    <property type="match status" value="1"/>
</dbReference>